<proteinExistence type="predicted"/>
<feature type="transmembrane region" description="Helical" evidence="1">
    <location>
        <begin position="111"/>
        <end position="128"/>
    </location>
</feature>
<accession>A0A2C6DML5</accession>
<keyword evidence="1" id="KW-0812">Transmembrane</keyword>
<evidence type="ECO:0000313" key="2">
    <source>
        <dbReference type="EMBL" id="PHI29685.1"/>
    </source>
</evidence>
<dbReference type="OrthoDB" id="5617695at2"/>
<dbReference type="RefSeq" id="WP_071605813.1">
    <property type="nucleotide sequence ID" value="NZ_CAADJA010000002.1"/>
</dbReference>
<dbReference type="InterPro" id="IPR010654">
    <property type="entry name" value="Phage_lambda_tail_I"/>
</dbReference>
<keyword evidence="1" id="KW-0472">Membrane</keyword>
<keyword evidence="3" id="KW-1185">Reference proteome</keyword>
<dbReference type="Proteomes" id="UP000224974">
    <property type="component" value="Unassembled WGS sequence"/>
</dbReference>
<reference evidence="3" key="1">
    <citation type="submission" date="2017-09" db="EMBL/GenBank/DDBJ databases">
        <title>FDA dAtabase for Regulatory Grade micrObial Sequences (FDA-ARGOS): Supporting development and validation of Infectious Disease Dx tests.</title>
        <authorList>
            <person name="Minogue T."/>
            <person name="Wolcott M."/>
            <person name="Wasieloski L."/>
            <person name="Aguilar W."/>
            <person name="Moore D."/>
            <person name="Tallon L."/>
            <person name="Sadzewicz L."/>
            <person name="Ott S."/>
            <person name="Zhao X."/>
            <person name="Nagaraj S."/>
            <person name="Vavikolanu K."/>
            <person name="Aluvathingal J."/>
            <person name="Nadendla S."/>
            <person name="Sichtig H."/>
        </authorList>
    </citation>
    <scope>NUCLEOTIDE SEQUENCE [LARGE SCALE GENOMIC DNA]</scope>
    <source>
        <strain evidence="3">FDAARGOS_387</strain>
    </source>
</reference>
<gene>
    <name evidence="2" type="ORF">CRN84_10240</name>
</gene>
<evidence type="ECO:0000313" key="3">
    <source>
        <dbReference type="Proteomes" id="UP000224974"/>
    </source>
</evidence>
<dbReference type="EMBL" id="PDDX01000001">
    <property type="protein sequence ID" value="PHI29685.1"/>
    <property type="molecule type" value="Genomic_DNA"/>
</dbReference>
<dbReference type="AlphaFoldDB" id="A0A2C6DML5"/>
<protein>
    <submittedName>
        <fullName evidence="2">Tail assembly protein</fullName>
    </submittedName>
</protein>
<keyword evidence="1" id="KW-1133">Transmembrane helix</keyword>
<feature type="transmembrane region" description="Helical" evidence="1">
    <location>
        <begin position="87"/>
        <end position="105"/>
    </location>
</feature>
<sequence length="180" mass="19396">MATVRFYGDLQRYGRQFKLDVLTAGEALHALLLQVPGLRQHIKNDFYRVRIAGKDISQNNLKIGMSSLLKKGDVIHIVPRSMGAKSAVGIFQAIAGAILVVVGIYSENPQLIATGAGLMLGGVISMLTKMPQTKIDGNTTSKNTYFSNLDNVLGQGRPIPVCYGEMMVGSQVLSQGLETS</sequence>
<dbReference type="Pfam" id="PF06805">
    <property type="entry name" value="Lambda_tail_I"/>
    <property type="match status" value="1"/>
</dbReference>
<comment type="caution">
    <text evidence="2">The sequence shown here is derived from an EMBL/GenBank/DDBJ whole genome shotgun (WGS) entry which is preliminary data.</text>
</comment>
<dbReference type="STRING" id="1111728.GCA_000427805_00588"/>
<evidence type="ECO:0000256" key="1">
    <source>
        <dbReference type="SAM" id="Phobius"/>
    </source>
</evidence>
<organism evidence="2 3">
    <name type="scientific">Budvicia aquatica</name>
    <dbReference type="NCBI Taxonomy" id="82979"/>
    <lineage>
        <taxon>Bacteria</taxon>
        <taxon>Pseudomonadati</taxon>
        <taxon>Pseudomonadota</taxon>
        <taxon>Gammaproteobacteria</taxon>
        <taxon>Enterobacterales</taxon>
        <taxon>Budviciaceae</taxon>
        <taxon>Budvicia</taxon>
    </lineage>
</organism>
<name>A0A2C6DML5_9GAMM</name>